<dbReference type="RefSeq" id="WP_258823296.1">
    <property type="nucleotide sequence ID" value="NZ_JANUHB010000003.1"/>
</dbReference>
<reference evidence="4 5" key="1">
    <citation type="submission" date="2022-08" db="EMBL/GenBank/DDBJ databases">
        <title>Reclassification of Massilia species as members of the genera Telluria, Duganella, Pseudoduganella, Mokoshia gen. nov. and Zemynaea gen. nov. using orthogonal and non-orthogonal genome-based approaches.</title>
        <authorList>
            <person name="Bowman J.P."/>
        </authorList>
    </citation>
    <scope>NUCLEOTIDE SEQUENCE [LARGE SCALE GENOMIC DNA]</scope>
    <source>
        <strain evidence="4 5">JCM 31605</strain>
    </source>
</reference>
<dbReference type="InterPro" id="IPR003607">
    <property type="entry name" value="HD/PDEase_dom"/>
</dbReference>
<accession>A0ABT2DED9</accession>
<evidence type="ECO:0000259" key="2">
    <source>
        <dbReference type="PROSITE" id="PS50110"/>
    </source>
</evidence>
<organism evidence="4 5">
    <name type="scientific">Massilia agilis</name>
    <dbReference type="NCBI Taxonomy" id="1811226"/>
    <lineage>
        <taxon>Bacteria</taxon>
        <taxon>Pseudomonadati</taxon>
        <taxon>Pseudomonadota</taxon>
        <taxon>Betaproteobacteria</taxon>
        <taxon>Burkholderiales</taxon>
        <taxon>Oxalobacteraceae</taxon>
        <taxon>Telluria group</taxon>
        <taxon>Massilia</taxon>
    </lineage>
</organism>
<dbReference type="Gene3D" id="3.40.50.2300">
    <property type="match status" value="1"/>
</dbReference>
<feature type="domain" description="HD-GYP" evidence="3">
    <location>
        <begin position="137"/>
        <end position="332"/>
    </location>
</feature>
<dbReference type="PANTHER" id="PTHR45228:SF1">
    <property type="entry name" value="CYCLIC DI-GMP PHOSPHODIESTERASE TM_0186"/>
    <property type="match status" value="1"/>
</dbReference>
<dbReference type="PROSITE" id="PS51832">
    <property type="entry name" value="HD_GYP"/>
    <property type="match status" value="1"/>
</dbReference>
<dbReference type="InterPro" id="IPR052020">
    <property type="entry name" value="Cyclic_di-GMP/3'3'-cGAMP_PDE"/>
</dbReference>
<feature type="domain" description="Response regulatory" evidence="2">
    <location>
        <begin position="7"/>
        <end position="121"/>
    </location>
</feature>
<gene>
    <name evidence="4" type="ORF">NX774_16360</name>
</gene>
<dbReference type="EMBL" id="JANUHB010000003">
    <property type="protein sequence ID" value="MCS0809498.1"/>
    <property type="molecule type" value="Genomic_DNA"/>
</dbReference>
<dbReference type="InterPro" id="IPR001789">
    <property type="entry name" value="Sig_transdc_resp-reg_receiver"/>
</dbReference>
<protein>
    <submittedName>
        <fullName evidence="4">Response regulator</fullName>
    </submittedName>
</protein>
<dbReference type="PANTHER" id="PTHR45228">
    <property type="entry name" value="CYCLIC DI-GMP PHOSPHODIESTERASE TM_0186-RELATED"/>
    <property type="match status" value="1"/>
</dbReference>
<feature type="modified residue" description="4-aspartylphosphate" evidence="1">
    <location>
        <position position="55"/>
    </location>
</feature>
<dbReference type="Gene3D" id="1.10.3210.10">
    <property type="entry name" value="Hypothetical protein af1432"/>
    <property type="match status" value="1"/>
</dbReference>
<dbReference type="CDD" id="cd17569">
    <property type="entry name" value="REC_HupR-like"/>
    <property type="match status" value="1"/>
</dbReference>
<name>A0ABT2DED9_9BURK</name>
<dbReference type="Pfam" id="PF13487">
    <property type="entry name" value="HD_5"/>
    <property type="match status" value="1"/>
</dbReference>
<dbReference type="InterPro" id="IPR011006">
    <property type="entry name" value="CheY-like_superfamily"/>
</dbReference>
<evidence type="ECO:0000313" key="4">
    <source>
        <dbReference type="EMBL" id="MCS0809498.1"/>
    </source>
</evidence>
<evidence type="ECO:0000256" key="1">
    <source>
        <dbReference type="PROSITE-ProRule" id="PRU00169"/>
    </source>
</evidence>
<dbReference type="Pfam" id="PF00072">
    <property type="entry name" value="Response_reg"/>
    <property type="match status" value="1"/>
</dbReference>
<evidence type="ECO:0000259" key="3">
    <source>
        <dbReference type="PROSITE" id="PS51832"/>
    </source>
</evidence>
<proteinExistence type="predicted"/>
<dbReference type="SMART" id="SM00448">
    <property type="entry name" value="REC"/>
    <property type="match status" value="1"/>
</dbReference>
<keyword evidence="5" id="KW-1185">Reference proteome</keyword>
<dbReference type="PROSITE" id="PS50110">
    <property type="entry name" value="RESPONSE_REGULATORY"/>
    <property type="match status" value="1"/>
</dbReference>
<dbReference type="SUPFAM" id="SSF52172">
    <property type="entry name" value="CheY-like"/>
    <property type="match status" value="1"/>
</dbReference>
<keyword evidence="1" id="KW-0597">Phosphoprotein</keyword>
<comment type="caution">
    <text evidence="4">The sequence shown here is derived from an EMBL/GenBank/DDBJ whole genome shotgun (WGS) entry which is preliminary data.</text>
</comment>
<evidence type="ECO:0000313" key="5">
    <source>
        <dbReference type="Proteomes" id="UP001206126"/>
    </source>
</evidence>
<sequence length="345" mass="38466">MDNDKFKLLFVDDEPDILDSLSRAFRREYRIFTAASGAAGIELLRTEKIDLVISDQRMPDVTGDAVLKFAMEQQPEAIRILLTGYSDMESLVRCVNEAGIYKYITKPWEPENLRLTVVRALESLSLGRRLQDANRNLERAYLDAVSMLSVACEGKDLDTGFHVQRVQYFTQALAIELGLEPEAARHMGVMSILHDVGKLYIPDEILKKPGKLDTGEWAVMKRHPEYGLRILGENPFYEMARDIAVCHHESIDGSGYPKGLKGEQIPLSARIVRVADMFDALTSRRPYKEPWSVAAALELLRSQAGSILDPEVVDALGRLAERGAIAAIMREYSPEAAAAAASGER</sequence>
<dbReference type="InterPro" id="IPR037522">
    <property type="entry name" value="HD_GYP_dom"/>
</dbReference>
<dbReference type="SMART" id="SM00471">
    <property type="entry name" value="HDc"/>
    <property type="match status" value="1"/>
</dbReference>
<dbReference type="CDD" id="cd00077">
    <property type="entry name" value="HDc"/>
    <property type="match status" value="1"/>
</dbReference>
<dbReference type="SUPFAM" id="SSF109604">
    <property type="entry name" value="HD-domain/PDEase-like"/>
    <property type="match status" value="1"/>
</dbReference>
<dbReference type="Proteomes" id="UP001206126">
    <property type="component" value="Unassembled WGS sequence"/>
</dbReference>